<dbReference type="Gene3D" id="3.10.310.30">
    <property type="match status" value="1"/>
</dbReference>
<keyword evidence="4" id="KW-0378">Hydrolase</keyword>
<dbReference type="EMBL" id="SODA01000018">
    <property type="protein sequence ID" value="TDW01883.1"/>
    <property type="molecule type" value="Genomic_DNA"/>
</dbReference>
<feature type="domain" description="DDH" evidence="6">
    <location>
        <begin position="75"/>
        <end position="223"/>
    </location>
</feature>
<evidence type="ECO:0000256" key="5">
    <source>
        <dbReference type="ARBA" id="ARBA00022839"/>
    </source>
</evidence>
<dbReference type="Pfam" id="PF01368">
    <property type="entry name" value="DHH"/>
    <property type="match status" value="1"/>
</dbReference>
<dbReference type="InterPro" id="IPR038763">
    <property type="entry name" value="DHH_sf"/>
</dbReference>
<name>A0A4R7YX14_9FIRM</name>
<dbReference type="Pfam" id="PF17768">
    <property type="entry name" value="RecJ_OB"/>
    <property type="match status" value="1"/>
</dbReference>
<dbReference type="GO" id="GO:0006310">
    <property type="term" value="P:DNA recombination"/>
    <property type="evidence" value="ECO:0007669"/>
    <property type="project" value="InterPro"/>
</dbReference>
<dbReference type="GO" id="GO:0006281">
    <property type="term" value="P:DNA repair"/>
    <property type="evidence" value="ECO:0007669"/>
    <property type="project" value="InterPro"/>
</dbReference>
<evidence type="ECO:0000313" key="9">
    <source>
        <dbReference type="EMBL" id="TDW01883.1"/>
    </source>
</evidence>
<keyword evidence="3" id="KW-0540">Nuclease</keyword>
<evidence type="ECO:0000313" key="10">
    <source>
        <dbReference type="Proteomes" id="UP000294697"/>
    </source>
</evidence>
<dbReference type="Gene3D" id="3.90.1640.30">
    <property type="match status" value="1"/>
</dbReference>
<evidence type="ECO:0000256" key="4">
    <source>
        <dbReference type="ARBA" id="ARBA00022801"/>
    </source>
</evidence>
<dbReference type="GO" id="GO:0003676">
    <property type="term" value="F:nucleic acid binding"/>
    <property type="evidence" value="ECO:0007669"/>
    <property type="project" value="InterPro"/>
</dbReference>
<reference evidence="9 10" key="1">
    <citation type="submission" date="2019-03" db="EMBL/GenBank/DDBJ databases">
        <title>Subsurface microbial communities from deep shales in Ohio and West Virginia, USA.</title>
        <authorList>
            <person name="Wrighton K."/>
        </authorList>
    </citation>
    <scope>NUCLEOTIDE SEQUENCE [LARGE SCALE GENOMIC DNA]</scope>
    <source>
        <strain evidence="9 10">MSL9.2</strain>
    </source>
</reference>
<dbReference type="Proteomes" id="UP000294697">
    <property type="component" value="Unassembled WGS sequence"/>
</dbReference>
<dbReference type="InterPro" id="IPR051673">
    <property type="entry name" value="SSDNA_exonuclease_RecJ"/>
</dbReference>
<dbReference type="Pfam" id="PF02272">
    <property type="entry name" value="DHHA1"/>
    <property type="match status" value="1"/>
</dbReference>
<dbReference type="PANTHER" id="PTHR30255:SF2">
    <property type="entry name" value="SINGLE-STRANDED-DNA-SPECIFIC EXONUCLEASE RECJ"/>
    <property type="match status" value="1"/>
</dbReference>
<evidence type="ECO:0000256" key="2">
    <source>
        <dbReference type="ARBA" id="ARBA00019841"/>
    </source>
</evidence>
<dbReference type="GO" id="GO:0008409">
    <property type="term" value="F:5'-3' exonuclease activity"/>
    <property type="evidence" value="ECO:0007669"/>
    <property type="project" value="InterPro"/>
</dbReference>
<keyword evidence="5 9" id="KW-0269">Exonuclease</keyword>
<comment type="caution">
    <text evidence="9">The sequence shown here is derived from an EMBL/GenBank/DDBJ whole genome shotgun (WGS) entry which is preliminary data.</text>
</comment>
<gene>
    <name evidence="9" type="ORF">C8C77_11839</name>
</gene>
<dbReference type="PANTHER" id="PTHR30255">
    <property type="entry name" value="SINGLE-STRANDED-DNA-SPECIFIC EXONUCLEASE RECJ"/>
    <property type="match status" value="1"/>
</dbReference>
<evidence type="ECO:0000259" key="8">
    <source>
        <dbReference type="Pfam" id="PF17768"/>
    </source>
</evidence>
<proteinExistence type="inferred from homology"/>
<evidence type="ECO:0000259" key="7">
    <source>
        <dbReference type="Pfam" id="PF02272"/>
    </source>
</evidence>
<organism evidence="9 10">
    <name type="scientific">Halanaerobium saccharolyticum</name>
    <dbReference type="NCBI Taxonomy" id="43595"/>
    <lineage>
        <taxon>Bacteria</taxon>
        <taxon>Bacillati</taxon>
        <taxon>Bacillota</taxon>
        <taxon>Clostridia</taxon>
        <taxon>Halanaerobiales</taxon>
        <taxon>Halanaerobiaceae</taxon>
        <taxon>Halanaerobium</taxon>
    </lineage>
</organism>
<feature type="domain" description="DHHA1" evidence="7">
    <location>
        <begin position="339"/>
        <end position="434"/>
    </location>
</feature>
<evidence type="ECO:0000256" key="1">
    <source>
        <dbReference type="ARBA" id="ARBA00005915"/>
    </source>
</evidence>
<dbReference type="InterPro" id="IPR003156">
    <property type="entry name" value="DHHA1_dom"/>
</dbReference>
<dbReference type="SUPFAM" id="SSF64182">
    <property type="entry name" value="DHH phosphoesterases"/>
    <property type="match status" value="1"/>
</dbReference>
<dbReference type="NCBIfam" id="TIGR00644">
    <property type="entry name" value="recJ"/>
    <property type="match status" value="1"/>
</dbReference>
<dbReference type="InterPro" id="IPR004610">
    <property type="entry name" value="RecJ"/>
</dbReference>
<dbReference type="InterPro" id="IPR001667">
    <property type="entry name" value="DDH_dom"/>
</dbReference>
<sequence length="768" mass="86693">MRIKKAENCRAKKELVEYLGSRKLACLAQKRGLDTKAKLIEFIEPERYSPLELEDFPQIMEIGDFILEHIKKGSRILIYGDYDVDGITSTSILVGALSRLSNQISYHIPDRFKEGYGLNQEVLASYQEEIDLVISCDCGISNYEEVKFAREAGMDFIVTDHHDLPEELPPANYVISPRLLPEDHQGYWLPGAGMAYFLIKAIFIKSGNKGEEKEFLDLLLLAIIADVVPLKGENRYLFKTGLKKLQHTDRIGLKALYNELEINPLEINEKTLGFQIGPLLNSAGRIDSAEKGLKLLLAENKDQAAGLAAELKQINQHRKEISQKIYQELEKKLDPQQRQAVVSYDSDWHQGVIGIAAGRITENYQVPAVLMTSNQQSGLITGSARSIEGININNLIAECTDLLEKHGGHAAAAGFSLKKDRLEKFKLRLQRLIEQELEKLDSELEIETDINLKMSEITEEFYQGLRLFAPFGEGNPEPLFYLESDILSSREISAGRHKRLILGSAEKKITALWWWAGEIENNYRQQSACRLTENIYRGSRSLQLEIKALAPLKDKSKKTESKIEAKKKLSILDWRQKKASQLEAGVENTVYFAEGLAEYDLYPLINRNYYRGAENLVLLTIPPSLAILKEIILLTTAKKLILVNNEKQGVSINDFINKLLSLIKYSLQQENGVFNIEQAALALGAKDITIKRSLEFLQAQAVINFEYISYQELLITKGGNKDQGKANLSKKNLTKLLKESSAFRRFINNKSAAKIENLINKTLISGKS</sequence>
<feature type="domain" description="RecJ OB" evidence="8">
    <location>
        <begin position="448"/>
        <end position="547"/>
    </location>
</feature>
<evidence type="ECO:0000259" key="6">
    <source>
        <dbReference type="Pfam" id="PF01368"/>
    </source>
</evidence>
<comment type="similarity">
    <text evidence="1">Belongs to the RecJ family.</text>
</comment>
<dbReference type="InterPro" id="IPR041122">
    <property type="entry name" value="RecJ_OB"/>
</dbReference>
<protein>
    <recommendedName>
        <fullName evidence="2">Single-stranded-DNA-specific exonuclease RecJ</fullName>
    </recommendedName>
</protein>
<dbReference type="OrthoDB" id="9809852at2"/>
<dbReference type="RefSeq" id="WP_111572688.1">
    <property type="nucleotide sequence ID" value="NZ_QLME01000017.1"/>
</dbReference>
<accession>A0A4R7YX14</accession>
<evidence type="ECO:0000256" key="3">
    <source>
        <dbReference type="ARBA" id="ARBA00022722"/>
    </source>
</evidence>
<dbReference type="AlphaFoldDB" id="A0A4R7YX14"/>